<dbReference type="GO" id="GO:0005634">
    <property type="term" value="C:nucleus"/>
    <property type="evidence" value="ECO:0000318"/>
    <property type="project" value="GO_Central"/>
</dbReference>
<dbReference type="OrthoDB" id="272141at2759"/>
<proteinExistence type="predicted"/>
<keyword evidence="2" id="KW-0808">Transferase</keyword>
<gene>
    <name evidence="6" type="ORF">GSPATT00004091001</name>
</gene>
<evidence type="ECO:0000256" key="4">
    <source>
        <dbReference type="ARBA" id="ARBA00022777"/>
    </source>
</evidence>
<dbReference type="EMBL" id="CT868671">
    <property type="protein sequence ID" value="CAK93222.1"/>
    <property type="molecule type" value="Genomic_DNA"/>
</dbReference>
<dbReference type="eggNOG" id="KOG0658">
    <property type="taxonomic scope" value="Eukaryota"/>
</dbReference>
<organism evidence="6 7">
    <name type="scientific">Paramecium tetraurelia</name>
    <dbReference type="NCBI Taxonomy" id="5888"/>
    <lineage>
        <taxon>Eukaryota</taxon>
        <taxon>Sar</taxon>
        <taxon>Alveolata</taxon>
        <taxon>Ciliophora</taxon>
        <taxon>Intramacronucleata</taxon>
        <taxon>Oligohymenophorea</taxon>
        <taxon>Peniculida</taxon>
        <taxon>Parameciidae</taxon>
        <taxon>Paramecium</taxon>
    </lineage>
</organism>
<dbReference type="RefSeq" id="XP_001460619.1">
    <property type="nucleotide sequence ID" value="XM_001460582.1"/>
</dbReference>
<evidence type="ECO:0000256" key="2">
    <source>
        <dbReference type="ARBA" id="ARBA00022679"/>
    </source>
</evidence>
<dbReference type="SUPFAM" id="SSF56112">
    <property type="entry name" value="Protein kinase-like (PK-like)"/>
    <property type="match status" value="1"/>
</dbReference>
<protein>
    <recommendedName>
        <fullName evidence="8">Protein kinase domain-containing protein</fullName>
    </recommendedName>
</protein>
<dbReference type="KEGG" id="ptm:GSPATT00004091001"/>
<keyword evidence="4" id="KW-0418">Kinase</keyword>
<dbReference type="Proteomes" id="UP000000600">
    <property type="component" value="Unassembled WGS sequence"/>
</dbReference>
<dbReference type="InParanoid" id="A0ED55"/>
<dbReference type="GO" id="GO:0005524">
    <property type="term" value="F:ATP binding"/>
    <property type="evidence" value="ECO:0007669"/>
    <property type="project" value="UniProtKB-KW"/>
</dbReference>
<evidence type="ECO:0000256" key="3">
    <source>
        <dbReference type="ARBA" id="ARBA00022741"/>
    </source>
</evidence>
<dbReference type="GO" id="GO:0004674">
    <property type="term" value="F:protein serine/threonine kinase activity"/>
    <property type="evidence" value="ECO:0000318"/>
    <property type="project" value="GO_Central"/>
</dbReference>
<dbReference type="GO" id="GO:0030154">
    <property type="term" value="P:cell differentiation"/>
    <property type="evidence" value="ECO:0000318"/>
    <property type="project" value="GO_Central"/>
</dbReference>
<dbReference type="InterPro" id="IPR050591">
    <property type="entry name" value="GSK-3"/>
</dbReference>
<evidence type="ECO:0000256" key="1">
    <source>
        <dbReference type="ARBA" id="ARBA00022527"/>
    </source>
</evidence>
<evidence type="ECO:0000313" key="7">
    <source>
        <dbReference type="Proteomes" id="UP000000600"/>
    </source>
</evidence>
<evidence type="ECO:0000313" key="6">
    <source>
        <dbReference type="EMBL" id="CAK93222.1"/>
    </source>
</evidence>
<keyword evidence="5" id="KW-0067">ATP-binding</keyword>
<dbReference type="InterPro" id="IPR011009">
    <property type="entry name" value="Kinase-like_dom_sf"/>
</dbReference>
<dbReference type="GO" id="GO:0005737">
    <property type="term" value="C:cytoplasm"/>
    <property type="evidence" value="ECO:0000318"/>
    <property type="project" value="GO_Central"/>
</dbReference>
<accession>A0ED55</accession>
<dbReference type="Gene3D" id="1.10.510.10">
    <property type="entry name" value="Transferase(Phosphotransferase) domain 1"/>
    <property type="match status" value="1"/>
</dbReference>
<keyword evidence="1" id="KW-0723">Serine/threonine-protein kinase</keyword>
<name>A0ED55_PARTE</name>
<dbReference type="STRING" id="5888.A0ED55"/>
<reference evidence="6 7" key="1">
    <citation type="journal article" date="2006" name="Nature">
        <title>Global trends of whole-genome duplications revealed by the ciliate Paramecium tetraurelia.</title>
        <authorList>
            <consortium name="Genoscope"/>
            <person name="Aury J.-M."/>
            <person name="Jaillon O."/>
            <person name="Duret L."/>
            <person name="Noel B."/>
            <person name="Jubin C."/>
            <person name="Porcel B.M."/>
            <person name="Segurens B."/>
            <person name="Daubin V."/>
            <person name="Anthouard V."/>
            <person name="Aiach N."/>
            <person name="Arnaiz O."/>
            <person name="Billaut A."/>
            <person name="Beisson J."/>
            <person name="Blanc I."/>
            <person name="Bouhouche K."/>
            <person name="Camara F."/>
            <person name="Duharcourt S."/>
            <person name="Guigo R."/>
            <person name="Gogendeau D."/>
            <person name="Katinka M."/>
            <person name="Keller A.-M."/>
            <person name="Kissmehl R."/>
            <person name="Klotz C."/>
            <person name="Koll F."/>
            <person name="Le Moue A."/>
            <person name="Lepere C."/>
            <person name="Malinsky S."/>
            <person name="Nowacki M."/>
            <person name="Nowak J.K."/>
            <person name="Plattner H."/>
            <person name="Poulain J."/>
            <person name="Ruiz F."/>
            <person name="Serrano V."/>
            <person name="Zagulski M."/>
            <person name="Dessen P."/>
            <person name="Betermier M."/>
            <person name="Weissenbach J."/>
            <person name="Scarpelli C."/>
            <person name="Schachter V."/>
            <person name="Sperling L."/>
            <person name="Meyer E."/>
            <person name="Cohen J."/>
            <person name="Wincker P."/>
        </authorList>
    </citation>
    <scope>NUCLEOTIDE SEQUENCE [LARGE SCALE GENOMIC DNA]</scope>
    <source>
        <strain evidence="6 7">Stock d4-2</strain>
    </source>
</reference>
<keyword evidence="3" id="KW-0547">Nucleotide-binding</keyword>
<evidence type="ECO:0000256" key="5">
    <source>
        <dbReference type="ARBA" id="ARBA00022840"/>
    </source>
</evidence>
<evidence type="ECO:0008006" key="8">
    <source>
        <dbReference type="Google" id="ProtNLM"/>
    </source>
</evidence>
<sequence length="247" mass="28675">MFLDQISLFKRNSKFQPQLASIDITKPLIDTTKLINYSDPISTQEIYQLMLNTKLPNNCSLPFLLQFMLVNTITELLNYYQDLNYIVNKLILEFGVYHSRILLGKQLFNESNTVETMADIIRLLGTPTLEEIKNLKSQILNLKMPETPKFSMSKRFQEIQNDQLVDLLEKIFVYDPNQSISAFEILLHPFFQEIKQPNIKINSKSLPNLFNFTKGIVSIQSLFGKQYKTIIIIIINLSLNYRGAIIE</sequence>
<dbReference type="HOGENOM" id="CLU_1126359_0_0_1"/>
<dbReference type="GeneID" id="5046404"/>
<dbReference type="GO" id="GO:0007165">
    <property type="term" value="P:signal transduction"/>
    <property type="evidence" value="ECO:0000318"/>
    <property type="project" value="GO_Central"/>
</dbReference>
<dbReference type="AlphaFoldDB" id="A0ED55"/>
<dbReference type="PANTHER" id="PTHR24057:SF0">
    <property type="entry name" value="PROTEIN KINASE SHAGGY-RELATED"/>
    <property type="match status" value="1"/>
</dbReference>
<keyword evidence="7" id="KW-1185">Reference proteome</keyword>
<dbReference type="PANTHER" id="PTHR24057">
    <property type="entry name" value="GLYCOGEN SYNTHASE KINASE-3 ALPHA"/>
    <property type="match status" value="1"/>
</dbReference>